<accession>A0A6A6SJY7</accession>
<comment type="subcellular location">
    <subcellularLocation>
        <location evidence="1">Membrane</location>
        <topology evidence="1">Multi-pass membrane protein</topology>
    </subcellularLocation>
</comment>
<dbReference type="AlphaFoldDB" id="A0A6A6SJY7"/>
<name>A0A6A6SJY7_9PLEO</name>
<gene>
    <name evidence="9" type="ORF">K491DRAFT_699434</name>
</gene>
<protein>
    <submittedName>
        <fullName evidence="9">Uncharacterized protein</fullName>
    </submittedName>
</protein>
<dbReference type="OrthoDB" id="203099at2759"/>
<comment type="similarity">
    <text evidence="2">Belongs to the LIMR family.</text>
</comment>
<feature type="transmembrane region" description="Helical" evidence="8">
    <location>
        <begin position="130"/>
        <end position="147"/>
    </location>
</feature>
<dbReference type="InterPro" id="IPR006876">
    <property type="entry name" value="LMBR1-like_membr_prot"/>
</dbReference>
<feature type="transmembrane region" description="Helical" evidence="8">
    <location>
        <begin position="91"/>
        <end position="109"/>
    </location>
</feature>
<evidence type="ECO:0000256" key="5">
    <source>
        <dbReference type="ARBA" id="ARBA00023136"/>
    </source>
</evidence>
<evidence type="ECO:0000256" key="2">
    <source>
        <dbReference type="ARBA" id="ARBA00010487"/>
    </source>
</evidence>
<feature type="compositionally biased region" description="Low complexity" evidence="7">
    <location>
        <begin position="603"/>
        <end position="625"/>
    </location>
</feature>
<evidence type="ECO:0000256" key="3">
    <source>
        <dbReference type="ARBA" id="ARBA00022692"/>
    </source>
</evidence>
<feature type="transmembrane region" description="Helical" evidence="8">
    <location>
        <begin position="347"/>
        <end position="374"/>
    </location>
</feature>
<keyword evidence="5 8" id="KW-0472">Membrane</keyword>
<dbReference type="PANTHER" id="PTHR21355">
    <property type="entry name" value="G-PROTEIN COUPLED RECEPTOR-ASSOCIATED PROTEIN LMBRD2"/>
    <property type="match status" value="1"/>
</dbReference>
<evidence type="ECO:0000313" key="10">
    <source>
        <dbReference type="Proteomes" id="UP000799324"/>
    </source>
</evidence>
<dbReference type="GO" id="GO:0016020">
    <property type="term" value="C:membrane"/>
    <property type="evidence" value="ECO:0007669"/>
    <property type="project" value="UniProtKB-SubCell"/>
</dbReference>
<feature type="compositionally biased region" description="Polar residues" evidence="7">
    <location>
        <begin position="698"/>
        <end position="708"/>
    </location>
</feature>
<feature type="transmembrane region" description="Helical" evidence="8">
    <location>
        <begin position="12"/>
        <end position="31"/>
    </location>
</feature>
<feature type="transmembrane region" description="Helical" evidence="8">
    <location>
        <begin position="405"/>
        <end position="426"/>
    </location>
</feature>
<feature type="transmembrane region" description="Helical" evidence="8">
    <location>
        <begin position="38"/>
        <end position="60"/>
    </location>
</feature>
<keyword evidence="3 8" id="KW-0812">Transmembrane</keyword>
<dbReference type="PANTHER" id="PTHR21355:SF0">
    <property type="entry name" value="G-PROTEIN COUPLED RECEPTOR-ASSOCIATED PROTEIN LMBRD2"/>
    <property type="match status" value="1"/>
</dbReference>
<feature type="compositionally biased region" description="Basic and acidic residues" evidence="7">
    <location>
        <begin position="626"/>
        <end position="640"/>
    </location>
</feature>
<organism evidence="9 10">
    <name type="scientific">Lophiostoma macrostomum CBS 122681</name>
    <dbReference type="NCBI Taxonomy" id="1314788"/>
    <lineage>
        <taxon>Eukaryota</taxon>
        <taxon>Fungi</taxon>
        <taxon>Dikarya</taxon>
        <taxon>Ascomycota</taxon>
        <taxon>Pezizomycotina</taxon>
        <taxon>Dothideomycetes</taxon>
        <taxon>Pleosporomycetidae</taxon>
        <taxon>Pleosporales</taxon>
        <taxon>Lophiostomataceae</taxon>
        <taxon>Lophiostoma</taxon>
    </lineage>
</organism>
<feature type="compositionally biased region" description="Polar residues" evidence="7">
    <location>
        <begin position="568"/>
        <end position="578"/>
    </location>
</feature>
<dbReference type="Proteomes" id="UP000799324">
    <property type="component" value="Unassembled WGS sequence"/>
</dbReference>
<proteinExistence type="inferred from homology"/>
<sequence length="723" mass="79675">MTSSPSGSTAFFALALLTICGLVLLLLRYYLPLRSTPAYVIVPVFLSIALPASIVLLVPIDLASSAGTETDGGRGIWLPEKVVYKSWRTTYWLTFSLTWFILPYLGEYCDSGYREPRAQVLDAIRSNGRYQLIMLGSTILGAIYILLQNGFDRDSLESLVMALAYAWGLVLAIYLMGHGLVALPRTLYRYASISGRLKRLQGQAPKVHDKLTESLDKLDQYEYQVVQLKQRKNGTAREFQEWIEELTEMSNLPENRVDVVGRTATTAVPPVITERYLADLTRKLKRARHAKVRFSDEWDRLIAKALRTQAILDSQASQRLEFKSSAFETQTQGPLSRLTLLTPYTRYLYHVHVIPALSYLASFTATLASLAIIWSECVNPLNPKLSLIGLTVVHHPPSSRGQIGFGGQVVAAAWLCYMCICAFFSLTEVKVWGNRALVKRGTYLESATWYSLQVAKLTVPLAYNFVTFTPPTIYKNTSFHRFLGRLIKLTPLGMGFSNYFPMFILVPVLASTFGLYGWVKRVCGFGDLLEDEEDADDGNGGASANESGLGRWREGRALIEREVQGASGNSLGLSQRSGLVSPPGGRAATSSSAGRYSDQAPVGAAASTSNSRASARASASGGVSRAQRDSETRVERERRIRREEEEGNFFTDFGSRVRNTFETADFSFSRPKWMSGDDEGAEAGAGSRIAGARGSAQDEGSGSASTGWTRLFGGRPEEGRVRL</sequence>
<feature type="transmembrane region" description="Helical" evidence="8">
    <location>
        <begin position="499"/>
        <end position="519"/>
    </location>
</feature>
<evidence type="ECO:0000256" key="1">
    <source>
        <dbReference type="ARBA" id="ARBA00004141"/>
    </source>
</evidence>
<evidence type="ECO:0000256" key="7">
    <source>
        <dbReference type="SAM" id="MobiDB-lite"/>
    </source>
</evidence>
<evidence type="ECO:0000256" key="8">
    <source>
        <dbReference type="SAM" id="Phobius"/>
    </source>
</evidence>
<keyword evidence="6" id="KW-0175">Coiled coil</keyword>
<evidence type="ECO:0000256" key="4">
    <source>
        <dbReference type="ARBA" id="ARBA00022989"/>
    </source>
</evidence>
<reference evidence="9" key="1">
    <citation type="journal article" date="2020" name="Stud. Mycol.">
        <title>101 Dothideomycetes genomes: a test case for predicting lifestyles and emergence of pathogens.</title>
        <authorList>
            <person name="Haridas S."/>
            <person name="Albert R."/>
            <person name="Binder M."/>
            <person name="Bloem J."/>
            <person name="Labutti K."/>
            <person name="Salamov A."/>
            <person name="Andreopoulos B."/>
            <person name="Baker S."/>
            <person name="Barry K."/>
            <person name="Bills G."/>
            <person name="Bluhm B."/>
            <person name="Cannon C."/>
            <person name="Castanera R."/>
            <person name="Culley D."/>
            <person name="Daum C."/>
            <person name="Ezra D."/>
            <person name="Gonzalez J."/>
            <person name="Henrissat B."/>
            <person name="Kuo A."/>
            <person name="Liang C."/>
            <person name="Lipzen A."/>
            <person name="Lutzoni F."/>
            <person name="Magnuson J."/>
            <person name="Mondo S."/>
            <person name="Nolan M."/>
            <person name="Ohm R."/>
            <person name="Pangilinan J."/>
            <person name="Park H.-J."/>
            <person name="Ramirez L."/>
            <person name="Alfaro M."/>
            <person name="Sun H."/>
            <person name="Tritt A."/>
            <person name="Yoshinaga Y."/>
            <person name="Zwiers L.-H."/>
            <person name="Turgeon B."/>
            <person name="Goodwin S."/>
            <person name="Spatafora J."/>
            <person name="Crous P."/>
            <person name="Grigoriev I."/>
        </authorList>
    </citation>
    <scope>NUCLEOTIDE SEQUENCE</scope>
    <source>
        <strain evidence="9">CBS 122681</strain>
    </source>
</reference>
<feature type="coiled-coil region" evidence="6">
    <location>
        <begin position="211"/>
        <end position="238"/>
    </location>
</feature>
<dbReference type="Pfam" id="PF04791">
    <property type="entry name" value="LMBR1"/>
    <property type="match status" value="1"/>
</dbReference>
<keyword evidence="4 8" id="KW-1133">Transmembrane helix</keyword>
<feature type="compositionally biased region" description="Low complexity" evidence="7">
    <location>
        <begin position="682"/>
        <end position="695"/>
    </location>
</feature>
<dbReference type="InterPro" id="IPR051584">
    <property type="entry name" value="GPCR-associated_LMBR1"/>
</dbReference>
<feature type="region of interest" description="Disordered" evidence="7">
    <location>
        <begin position="669"/>
        <end position="723"/>
    </location>
</feature>
<feature type="transmembrane region" description="Helical" evidence="8">
    <location>
        <begin position="159"/>
        <end position="183"/>
    </location>
</feature>
<feature type="region of interest" description="Disordered" evidence="7">
    <location>
        <begin position="568"/>
        <end position="640"/>
    </location>
</feature>
<dbReference type="EMBL" id="MU004588">
    <property type="protein sequence ID" value="KAF2647722.1"/>
    <property type="molecule type" value="Genomic_DNA"/>
</dbReference>
<evidence type="ECO:0000256" key="6">
    <source>
        <dbReference type="SAM" id="Coils"/>
    </source>
</evidence>
<keyword evidence="10" id="KW-1185">Reference proteome</keyword>
<evidence type="ECO:0000313" key="9">
    <source>
        <dbReference type="EMBL" id="KAF2647722.1"/>
    </source>
</evidence>